<protein>
    <submittedName>
        <fullName evidence="3">Uncharacterized protein</fullName>
    </submittedName>
</protein>
<keyword evidence="2" id="KW-1133">Transmembrane helix</keyword>
<feature type="transmembrane region" description="Helical" evidence="2">
    <location>
        <begin position="140"/>
        <end position="158"/>
    </location>
</feature>
<reference evidence="3" key="2">
    <citation type="submission" date="2020-09" db="EMBL/GenBank/DDBJ databases">
        <authorList>
            <person name="Sun Q."/>
            <person name="Ohkuma M."/>
        </authorList>
    </citation>
    <scope>NUCLEOTIDE SEQUENCE</scope>
    <source>
        <strain evidence="3">JCM 4834</strain>
    </source>
</reference>
<gene>
    <name evidence="3" type="ORF">GCM10010371_05020</name>
</gene>
<name>A0A918QIX4_9ACTN</name>
<organism evidence="3 4">
    <name type="scientific">Streptomyces subrutilus</name>
    <dbReference type="NCBI Taxonomy" id="36818"/>
    <lineage>
        <taxon>Bacteria</taxon>
        <taxon>Bacillati</taxon>
        <taxon>Actinomycetota</taxon>
        <taxon>Actinomycetes</taxon>
        <taxon>Kitasatosporales</taxon>
        <taxon>Streptomycetaceae</taxon>
        <taxon>Streptomyces</taxon>
    </lineage>
</organism>
<evidence type="ECO:0000256" key="2">
    <source>
        <dbReference type="SAM" id="Phobius"/>
    </source>
</evidence>
<sequence length="167" mass="17252">MRLCSSATRARDADARDGPAEGSRPPDTGAGPSAGAGPRSYRGGMDAHARELKKELDATLDARRELGPEYEAELVDSFVDKVDTQVRRRLAEERLLAARGGGRGGAEAAASGFGERFGFAVVTLVLAIPLSAIGAAQAGLSGLLVVWAGILGVSFVHARQARGAEPA</sequence>
<evidence type="ECO:0000313" key="3">
    <source>
        <dbReference type="EMBL" id="GGZ48810.1"/>
    </source>
</evidence>
<dbReference type="EMBL" id="BMVX01000002">
    <property type="protein sequence ID" value="GGZ48810.1"/>
    <property type="molecule type" value="Genomic_DNA"/>
</dbReference>
<feature type="region of interest" description="Disordered" evidence="1">
    <location>
        <begin position="1"/>
        <end position="45"/>
    </location>
</feature>
<evidence type="ECO:0000256" key="1">
    <source>
        <dbReference type="SAM" id="MobiDB-lite"/>
    </source>
</evidence>
<comment type="caution">
    <text evidence="3">The sequence shown here is derived from an EMBL/GenBank/DDBJ whole genome shotgun (WGS) entry which is preliminary data.</text>
</comment>
<dbReference type="AlphaFoldDB" id="A0A918QIX4"/>
<evidence type="ECO:0000313" key="4">
    <source>
        <dbReference type="Proteomes" id="UP000634660"/>
    </source>
</evidence>
<keyword evidence="2" id="KW-0472">Membrane</keyword>
<keyword evidence="2" id="KW-0812">Transmembrane</keyword>
<feature type="transmembrane region" description="Helical" evidence="2">
    <location>
        <begin position="117"/>
        <end position="134"/>
    </location>
</feature>
<reference evidence="3" key="1">
    <citation type="journal article" date="2014" name="Int. J. Syst. Evol. Microbiol.">
        <title>Complete genome sequence of Corynebacterium casei LMG S-19264T (=DSM 44701T), isolated from a smear-ripened cheese.</title>
        <authorList>
            <consortium name="US DOE Joint Genome Institute (JGI-PGF)"/>
            <person name="Walter F."/>
            <person name="Albersmeier A."/>
            <person name="Kalinowski J."/>
            <person name="Ruckert C."/>
        </authorList>
    </citation>
    <scope>NUCLEOTIDE SEQUENCE</scope>
    <source>
        <strain evidence="3">JCM 4834</strain>
    </source>
</reference>
<proteinExistence type="predicted"/>
<accession>A0A918QIX4</accession>
<feature type="compositionally biased region" description="Low complexity" evidence="1">
    <location>
        <begin position="25"/>
        <end position="38"/>
    </location>
</feature>
<dbReference type="Proteomes" id="UP000634660">
    <property type="component" value="Unassembled WGS sequence"/>
</dbReference>
<feature type="compositionally biased region" description="Basic and acidic residues" evidence="1">
    <location>
        <begin position="9"/>
        <end position="19"/>
    </location>
</feature>